<dbReference type="AlphaFoldDB" id="W6R658"/>
<dbReference type="SUPFAM" id="SSF46689">
    <property type="entry name" value="Homeodomain-like"/>
    <property type="match status" value="1"/>
</dbReference>
<evidence type="ECO:0000313" key="3">
    <source>
        <dbReference type="EMBL" id="CDM41851.1"/>
    </source>
</evidence>
<dbReference type="InterPro" id="IPR025959">
    <property type="entry name" value="Winged_HTH_dom"/>
</dbReference>
<dbReference type="InterPro" id="IPR047655">
    <property type="entry name" value="Transpos_IS630-like"/>
</dbReference>
<dbReference type="Pfam" id="PF13358">
    <property type="entry name" value="DDE_3"/>
    <property type="match status" value="1"/>
</dbReference>
<dbReference type="PANTHER" id="PTHR46564:SF1">
    <property type="entry name" value="TRANSPOSASE"/>
    <property type="match status" value="1"/>
</dbReference>
<proteinExistence type="predicted"/>
<dbReference type="InterPro" id="IPR009057">
    <property type="entry name" value="Homeodomain-like_sf"/>
</dbReference>
<dbReference type="eggNOG" id="COG3335">
    <property type="taxonomic scope" value="Bacteria"/>
</dbReference>
<accession>W6R658</accession>
<dbReference type="EMBL" id="HG916826">
    <property type="protein sequence ID" value="CDM41851.1"/>
    <property type="molecule type" value="Genomic_DNA"/>
</dbReference>
<protein>
    <submittedName>
        <fullName evidence="3">Putative transposase</fullName>
    </submittedName>
</protein>
<sequence>MKIDARKLSPQEQREKRSMALRMREQGYTYKAIGEAVGVHPRTIAHWAQVAEHKGEKAAIAGGQRGVRQGDRRSLSSSQEVLIRTLMTDKMPDQLKLGFALWTRDAVRELIRQRCGFLMPVRTVGEYLKRWGYTPQRPLHRAYQQKPEVVQHWLDNEYPRIAQRAKAENGEIQWGDETGMRSDSHAGRSYAPIGERPVRLVSGSRFSTNMISTVTNRGKLRFMLYRETLTAPVLIRFLSRLIRDAQGRKVFLILDNLRVHHSKKVSAWVGDRKEQIELFFLPAYAPELNPDEYLNCDLKHQVRPGLPARNQDELEGRVRSVMRRLQLHPERSVLISGIHVSPTQHDLGYLIAGLIAFRSRRQRGCIHIFRLFLKSTALVVLQSAQAAEPAKPLQPAANNARMPA</sequence>
<feature type="domain" description="Tc1-like transposase DDE" evidence="1">
    <location>
        <begin position="172"/>
        <end position="314"/>
    </location>
</feature>
<evidence type="ECO:0000259" key="1">
    <source>
        <dbReference type="Pfam" id="PF13358"/>
    </source>
</evidence>
<dbReference type="InterPro" id="IPR038717">
    <property type="entry name" value="Tc1-like_DDE_dom"/>
</dbReference>
<feature type="domain" description="Winged helix-turn helix" evidence="2">
    <location>
        <begin position="99"/>
        <end position="156"/>
    </location>
</feature>
<dbReference type="InterPro" id="IPR036397">
    <property type="entry name" value="RNaseH_sf"/>
</dbReference>
<organism evidence="3 4">
    <name type="scientific">Ectopseudomonas oleovorans (strain CECT 5344)</name>
    <name type="common">Pseudomonas pseudoalcaligenes</name>
    <dbReference type="NCBI Taxonomy" id="1182590"/>
    <lineage>
        <taxon>Bacteria</taxon>
        <taxon>Pseudomonadati</taxon>
        <taxon>Pseudomonadota</taxon>
        <taxon>Gammaproteobacteria</taxon>
        <taxon>Pseudomonadales</taxon>
        <taxon>Pseudomonadaceae</taxon>
        <taxon>Ectopseudomonas</taxon>
    </lineage>
</organism>
<evidence type="ECO:0000313" key="4">
    <source>
        <dbReference type="Proteomes" id="UP000032841"/>
    </source>
</evidence>
<dbReference type="KEGG" id="ppse:BN5_3296"/>
<dbReference type="Pfam" id="PF13592">
    <property type="entry name" value="HTH_33"/>
    <property type="match status" value="1"/>
</dbReference>
<dbReference type="Gene3D" id="3.30.420.10">
    <property type="entry name" value="Ribonuclease H-like superfamily/Ribonuclease H"/>
    <property type="match status" value="1"/>
</dbReference>
<dbReference type="PANTHER" id="PTHR46564">
    <property type="entry name" value="TRANSPOSASE"/>
    <property type="match status" value="1"/>
</dbReference>
<gene>
    <name evidence="3" type="primary">istA13</name>
    <name evidence="3" type="ORF">BN5_3296</name>
</gene>
<dbReference type="NCBIfam" id="NF033545">
    <property type="entry name" value="transpos_IS630"/>
    <property type="match status" value="1"/>
</dbReference>
<dbReference type="GO" id="GO:0003676">
    <property type="term" value="F:nucleic acid binding"/>
    <property type="evidence" value="ECO:0007669"/>
    <property type="project" value="InterPro"/>
</dbReference>
<name>W6R658_ECTO5</name>
<evidence type="ECO:0000259" key="2">
    <source>
        <dbReference type="Pfam" id="PF13592"/>
    </source>
</evidence>
<dbReference type="HOGENOM" id="CLU_056788_0_0_6"/>
<dbReference type="Proteomes" id="UP000032841">
    <property type="component" value="Chromosome"/>
</dbReference>
<dbReference type="Pfam" id="PF13384">
    <property type="entry name" value="HTH_23"/>
    <property type="match status" value="1"/>
</dbReference>
<reference evidence="3 4" key="1">
    <citation type="submission" date="2013-11" db="EMBL/GenBank/DDBJ databases">
        <title>Complete genome sequence of the cyanide-degrading bacterium Pseudomonas pseudoalcaligenes CECT 5344.</title>
        <authorList>
            <person name="Wibberg D."/>
            <person name="Puehler A."/>
            <person name="Schlueter A."/>
        </authorList>
    </citation>
    <scope>NUCLEOTIDE SEQUENCE [LARGE SCALE GENOMIC DNA]</scope>
    <source>
        <strain evidence="4">CECT 5344</strain>
    </source>
</reference>